<gene>
    <name evidence="6" type="primary">proQ</name>
    <name evidence="6" type="ORF">LMG3441_00589</name>
</gene>
<dbReference type="GO" id="GO:0010608">
    <property type="term" value="P:post-transcriptional regulation of gene expression"/>
    <property type="evidence" value="ECO:0007669"/>
    <property type="project" value="InterPro"/>
</dbReference>
<evidence type="ECO:0000313" key="6">
    <source>
        <dbReference type="EMBL" id="CAB3661646.1"/>
    </source>
</evidence>
<evidence type="ECO:0000256" key="1">
    <source>
        <dbReference type="ARBA" id="ARBA00022490"/>
    </source>
</evidence>
<keyword evidence="2" id="KW-0694">RNA-binding</keyword>
<dbReference type="RefSeq" id="WP_254600416.1">
    <property type="nucleotide sequence ID" value="NZ_CADIJQ010000001.1"/>
</dbReference>
<dbReference type="SMART" id="SM00945">
    <property type="entry name" value="ProQ"/>
    <property type="match status" value="1"/>
</dbReference>
<feature type="compositionally biased region" description="Low complexity" evidence="4">
    <location>
        <begin position="250"/>
        <end position="259"/>
    </location>
</feature>
<dbReference type="Pfam" id="PF04352">
    <property type="entry name" value="ProQ"/>
    <property type="match status" value="1"/>
</dbReference>
<feature type="domain" description="ProQ/FinO" evidence="5">
    <location>
        <begin position="74"/>
        <end position="188"/>
    </location>
</feature>
<evidence type="ECO:0000256" key="4">
    <source>
        <dbReference type="SAM" id="MobiDB-lite"/>
    </source>
</evidence>
<reference evidence="6 7" key="1">
    <citation type="submission" date="2020-04" db="EMBL/GenBank/DDBJ databases">
        <authorList>
            <person name="De Canck E."/>
        </authorList>
    </citation>
    <scope>NUCLEOTIDE SEQUENCE [LARGE SCALE GENOMIC DNA]</scope>
    <source>
        <strain evidence="6 7">LMG 3441</strain>
    </source>
</reference>
<feature type="region of interest" description="Disordered" evidence="4">
    <location>
        <begin position="250"/>
        <end position="285"/>
    </location>
</feature>
<evidence type="ECO:0000256" key="2">
    <source>
        <dbReference type="ARBA" id="ARBA00022884"/>
    </source>
</evidence>
<dbReference type="SUPFAM" id="SSF48657">
    <property type="entry name" value="FinO-like"/>
    <property type="match status" value="1"/>
</dbReference>
<dbReference type="GO" id="GO:0034057">
    <property type="term" value="F:RNA strand-exchange activity"/>
    <property type="evidence" value="ECO:0007669"/>
    <property type="project" value="InterPro"/>
</dbReference>
<proteinExistence type="predicted"/>
<dbReference type="EMBL" id="CADIJQ010000001">
    <property type="protein sequence ID" value="CAB3661646.1"/>
    <property type="molecule type" value="Genomic_DNA"/>
</dbReference>
<keyword evidence="1" id="KW-0963">Cytoplasm</keyword>
<dbReference type="AlphaFoldDB" id="A0A6S6Z908"/>
<evidence type="ECO:0000259" key="5">
    <source>
        <dbReference type="SMART" id="SM00945"/>
    </source>
</evidence>
<dbReference type="GO" id="GO:0033592">
    <property type="term" value="F:RNA strand annealing activity"/>
    <property type="evidence" value="ECO:0007669"/>
    <property type="project" value="InterPro"/>
</dbReference>
<accession>A0A6S6Z908</accession>
<dbReference type="Gene3D" id="1.10.1710.10">
    <property type="entry name" value="ProQ/FinO domain"/>
    <property type="match status" value="1"/>
</dbReference>
<feature type="region of interest" description="Disordered" evidence="4">
    <location>
        <begin position="1"/>
        <end position="79"/>
    </location>
</feature>
<keyword evidence="7" id="KW-1185">Reference proteome</keyword>
<dbReference type="InterPro" id="IPR036442">
    <property type="entry name" value="ProQ/FinO_sf"/>
</dbReference>
<organism evidence="6 7">
    <name type="scientific">Achromobacter kerstersii</name>
    <dbReference type="NCBI Taxonomy" id="1353890"/>
    <lineage>
        <taxon>Bacteria</taxon>
        <taxon>Pseudomonadati</taxon>
        <taxon>Pseudomonadota</taxon>
        <taxon>Betaproteobacteria</taxon>
        <taxon>Burkholderiales</taxon>
        <taxon>Alcaligenaceae</taxon>
        <taxon>Achromobacter</taxon>
    </lineage>
</organism>
<sequence length="285" mass="29171">MGLEQLAAIRALITKQAPEEPTPKKESRPQGGGKGPRSANAGKGPRPQGEKGARPQGGDKDRGQRPQRAERRDTPVDPVVVAISRLQRQFPKAFPKNPAPKLPLKLGVLADLVQHAQALQLDEAQIKEAVKTWCDGRRYWACMVEDAPRVDLNGEPSGAVTANEAKHAKRMASRSASKNAAARNKAKKAEAAAAAGAAAPAAGADVAVAAAADVAAPAVNADAPVAAQAPVADMPVADVTVADVPVADVPAADAPASDASEQKKAQGADQASAETPAESSSDTPT</sequence>
<keyword evidence="3" id="KW-0143">Chaperone</keyword>
<evidence type="ECO:0000313" key="7">
    <source>
        <dbReference type="Proteomes" id="UP000494269"/>
    </source>
</evidence>
<evidence type="ECO:0000256" key="3">
    <source>
        <dbReference type="ARBA" id="ARBA00023186"/>
    </source>
</evidence>
<dbReference type="InterPro" id="IPR023529">
    <property type="entry name" value="ProQ"/>
</dbReference>
<feature type="compositionally biased region" description="Basic and acidic residues" evidence="4">
    <location>
        <begin position="17"/>
        <end position="28"/>
    </location>
</feature>
<name>A0A6S6Z908_9BURK</name>
<dbReference type="InterPro" id="IPR016103">
    <property type="entry name" value="ProQ/FinO"/>
</dbReference>
<dbReference type="PANTHER" id="PTHR38106:SF1">
    <property type="entry name" value="RNA CHAPERONE PROQ"/>
    <property type="match status" value="1"/>
</dbReference>
<feature type="compositionally biased region" description="Basic and acidic residues" evidence="4">
    <location>
        <begin position="48"/>
        <end position="75"/>
    </location>
</feature>
<protein>
    <submittedName>
        <fullName evidence="6">RNA chaperone ProQ</fullName>
    </submittedName>
</protein>
<dbReference type="PANTHER" id="PTHR38106">
    <property type="entry name" value="RNA CHAPERONE PROQ"/>
    <property type="match status" value="1"/>
</dbReference>
<dbReference type="GO" id="GO:0005829">
    <property type="term" value="C:cytosol"/>
    <property type="evidence" value="ECO:0007669"/>
    <property type="project" value="TreeGrafter"/>
</dbReference>
<dbReference type="Proteomes" id="UP000494269">
    <property type="component" value="Unassembled WGS sequence"/>
</dbReference>